<keyword evidence="2" id="KW-1185">Reference proteome</keyword>
<accession>A0ACD1AE97</accession>
<dbReference type="Proteomes" id="UP000594014">
    <property type="component" value="Chromosome"/>
</dbReference>
<protein>
    <submittedName>
        <fullName evidence="1">Molybdate ABC transporter substrate-binding protein</fullName>
    </submittedName>
</protein>
<name>A0ACD1AE97_9FIRM</name>
<organism evidence="1 2">
    <name type="scientific">Anoxybacterium hadale</name>
    <dbReference type="NCBI Taxonomy" id="3408580"/>
    <lineage>
        <taxon>Bacteria</taxon>
        <taxon>Bacillati</taxon>
        <taxon>Bacillota</taxon>
        <taxon>Clostridia</taxon>
        <taxon>Peptostreptococcales</taxon>
        <taxon>Anaerovoracaceae</taxon>
        <taxon>Anoxybacterium</taxon>
    </lineage>
</organism>
<dbReference type="EMBL" id="CP042469">
    <property type="protein sequence ID" value="QOX64619.1"/>
    <property type="molecule type" value="Genomic_DNA"/>
</dbReference>
<evidence type="ECO:0000313" key="1">
    <source>
        <dbReference type="EMBL" id="QOX64619.1"/>
    </source>
</evidence>
<sequence>MEGIMKLFKKALVLSTVAAMIFGLSAITASAETKPTLTIDGTPLTIAADLGAPFIDAANRTQAPIRAVSEGLGAQIAWDQATQTATINGSIKVTVGSSQISTAYGTITMDTTAVNKDGRIYVPIRYVANALGYDIEGKNENGAITANVIKKVDLTISAAASLKEALDEAKALYNAEKPNATLTISYGGSGALQQQIEQGAPVDLFISAAQSNMNALKEKGLLADSTIKNMLQNKLVLIVPADSKANLTSITDVTKADVKKLALGEPTTVPAGKYATQVYTYYNLIDSLKEKIVYAKDVREVLTWVESGNADAGLVYSTDAKVGGDKIKIVATAAEGSHDPIMYPAAVIKASKHAVAAQDFLNFLTTDTAKAIFVKYGFSVM</sequence>
<proteinExistence type="predicted"/>
<gene>
    <name evidence="1" type="primary">modA</name>
    <name evidence="1" type="ORF">FRZ06_15350</name>
</gene>
<evidence type="ECO:0000313" key="2">
    <source>
        <dbReference type="Proteomes" id="UP000594014"/>
    </source>
</evidence>
<reference evidence="1" key="1">
    <citation type="submission" date="2019-08" db="EMBL/GenBank/DDBJ databases">
        <title>Genome sequence of Clostridiales bacterium MT110.</title>
        <authorList>
            <person name="Cao J."/>
        </authorList>
    </citation>
    <scope>NUCLEOTIDE SEQUENCE</scope>
    <source>
        <strain evidence="1">MT110</strain>
    </source>
</reference>